<evidence type="ECO:0000313" key="2">
    <source>
        <dbReference type="Proteomes" id="UP001059663"/>
    </source>
</evidence>
<proteinExistence type="predicted"/>
<protein>
    <submittedName>
        <fullName evidence="1">Glycerate kinase</fullName>
    </submittedName>
</protein>
<keyword evidence="1" id="KW-0418">Kinase</keyword>
<name>A0AC61U7W8_9MICO</name>
<dbReference type="Proteomes" id="UP001059663">
    <property type="component" value="Chromosome"/>
</dbReference>
<accession>A0AC61U7W8</accession>
<reference evidence="1" key="1">
    <citation type="submission" date="2021-11" db="EMBL/GenBank/DDBJ databases">
        <title>Study of the species diversity of bacterial strains isolated from a unique natural object - Shulgan-Tash cave (Bashkiria).</title>
        <authorList>
            <person name="Sazanova A.L."/>
            <person name="Chirak E.R."/>
            <person name="Safronova V.I."/>
        </authorList>
    </citation>
    <scope>NUCLEOTIDE SEQUENCE</scope>
    <source>
        <strain evidence="1">P1</strain>
    </source>
</reference>
<evidence type="ECO:0000313" key="1">
    <source>
        <dbReference type="EMBL" id="UUZ45983.1"/>
    </source>
</evidence>
<gene>
    <name evidence="1" type="ORF">LP422_08935</name>
</gene>
<organism evidence="1 2">
    <name type="scientific">Janibacter limosus</name>
    <dbReference type="NCBI Taxonomy" id="53458"/>
    <lineage>
        <taxon>Bacteria</taxon>
        <taxon>Bacillati</taxon>
        <taxon>Actinomycetota</taxon>
        <taxon>Actinomycetes</taxon>
        <taxon>Micrococcales</taxon>
        <taxon>Intrasporangiaceae</taxon>
        <taxon>Janibacter</taxon>
    </lineage>
</organism>
<dbReference type="EMBL" id="CP087977">
    <property type="protein sequence ID" value="UUZ45983.1"/>
    <property type="molecule type" value="Genomic_DNA"/>
</dbReference>
<keyword evidence="1" id="KW-0808">Transferase</keyword>
<sequence length="184" mass="19578">MSRRSSPTRLRSSDRRREPTPDRVIELTDRLHRVRAHYEDRHGGWLAEHGVDLATAPGGGAAGGLGGGLLVPGGRLVPGLRLVAEQVGLDEALTHVDAVITGEGALDAESFNGKVVGGVVDAALLRELPVLILTGTIRADVPPLPPRVTAVDLSERFGEDASWTQTAACIRRAVEQEMDNFPEG</sequence>